<evidence type="ECO:0000259" key="11">
    <source>
        <dbReference type="SMART" id="SM00460"/>
    </source>
</evidence>
<dbReference type="FunFam" id="3.90.260.10:FF:000001">
    <property type="entry name" value="Protein-glutamine gamma-glutamyltransferase 2"/>
    <property type="match status" value="1"/>
</dbReference>
<dbReference type="SUPFAM" id="SSF49309">
    <property type="entry name" value="Transglutaminase, two C-terminal domains"/>
    <property type="match status" value="2"/>
</dbReference>
<evidence type="ECO:0000313" key="12">
    <source>
        <dbReference type="Ensembl" id="ENSSAUP00010040797.1"/>
    </source>
</evidence>
<dbReference type="InParanoid" id="A0A671WSA8"/>
<evidence type="ECO:0000256" key="1">
    <source>
        <dbReference type="ARBA" id="ARBA00001913"/>
    </source>
</evidence>
<accession>A0A671WSA8</accession>
<keyword evidence="13" id="KW-1185">Reference proteome</keyword>
<organism evidence="12 13">
    <name type="scientific">Sparus aurata</name>
    <name type="common">Gilthead sea bream</name>
    <dbReference type="NCBI Taxonomy" id="8175"/>
    <lineage>
        <taxon>Eukaryota</taxon>
        <taxon>Metazoa</taxon>
        <taxon>Chordata</taxon>
        <taxon>Craniata</taxon>
        <taxon>Vertebrata</taxon>
        <taxon>Euteleostomi</taxon>
        <taxon>Actinopterygii</taxon>
        <taxon>Neopterygii</taxon>
        <taxon>Teleostei</taxon>
        <taxon>Neoteleostei</taxon>
        <taxon>Acanthomorphata</taxon>
        <taxon>Eupercaria</taxon>
        <taxon>Spariformes</taxon>
        <taxon>Sparidae</taxon>
        <taxon>Sparus</taxon>
    </lineage>
</organism>
<dbReference type="Pfam" id="PF00868">
    <property type="entry name" value="Transglut_N"/>
    <property type="match status" value="1"/>
</dbReference>
<evidence type="ECO:0000256" key="2">
    <source>
        <dbReference type="ARBA" id="ARBA00005968"/>
    </source>
</evidence>
<dbReference type="Pfam" id="PF01841">
    <property type="entry name" value="Transglut_core"/>
    <property type="match status" value="1"/>
</dbReference>
<comment type="cofactor">
    <cofactor evidence="1">
        <name>Ca(2+)</name>
        <dbReference type="ChEBI" id="CHEBI:29108"/>
    </cofactor>
</comment>
<keyword evidence="10" id="KW-1133">Transmembrane helix</keyword>
<evidence type="ECO:0000256" key="3">
    <source>
        <dbReference type="ARBA" id="ARBA00022679"/>
    </source>
</evidence>
<dbReference type="InterPro" id="IPR036985">
    <property type="entry name" value="Transglutaminase-like_sf"/>
</dbReference>
<gene>
    <name evidence="12" type="primary">tgm5l</name>
</gene>
<protein>
    <recommendedName>
        <fullName evidence="7">protein-glutamine gamma-glutamyltransferase</fullName>
        <ecNumber evidence="7">2.3.2.13</ecNumber>
    </recommendedName>
</protein>
<dbReference type="InterPro" id="IPR050779">
    <property type="entry name" value="Transglutaminase"/>
</dbReference>
<dbReference type="GO" id="GO:0046872">
    <property type="term" value="F:metal ion binding"/>
    <property type="evidence" value="ECO:0007669"/>
    <property type="project" value="UniProtKB-KW"/>
</dbReference>
<dbReference type="PANTHER" id="PTHR11590">
    <property type="entry name" value="PROTEIN-GLUTAMINE GAMMA-GLUTAMYLTRANSFERASE"/>
    <property type="match status" value="1"/>
</dbReference>
<dbReference type="InterPro" id="IPR023608">
    <property type="entry name" value="Transglutaminase_animal"/>
</dbReference>
<dbReference type="GO" id="GO:0003810">
    <property type="term" value="F:protein-glutamine gamma-glutamyltransferase activity"/>
    <property type="evidence" value="ECO:0007669"/>
    <property type="project" value="UniProtKB-EC"/>
</dbReference>
<dbReference type="GO" id="GO:0005739">
    <property type="term" value="C:mitochondrion"/>
    <property type="evidence" value="ECO:0007669"/>
    <property type="project" value="TreeGrafter"/>
</dbReference>
<feature type="active site" evidence="8">
    <location>
        <position position="330"/>
    </location>
</feature>
<dbReference type="Proteomes" id="UP000472265">
    <property type="component" value="Chromosome 6"/>
</dbReference>
<reference evidence="12" key="2">
    <citation type="submission" date="2025-08" db="UniProtKB">
        <authorList>
            <consortium name="Ensembl"/>
        </authorList>
    </citation>
    <scope>IDENTIFICATION</scope>
</reference>
<keyword evidence="5" id="KW-0106">Calcium</keyword>
<evidence type="ECO:0000256" key="10">
    <source>
        <dbReference type="SAM" id="Phobius"/>
    </source>
</evidence>
<keyword evidence="3" id="KW-0808">Transferase</keyword>
<evidence type="ECO:0000256" key="5">
    <source>
        <dbReference type="ARBA" id="ARBA00022837"/>
    </source>
</evidence>
<dbReference type="InterPro" id="IPR038765">
    <property type="entry name" value="Papain-like_cys_pep_sf"/>
</dbReference>
<dbReference type="PANTHER" id="PTHR11590:SF80">
    <property type="entry name" value="TRANSGLUTAMINASE 5,-LIKE"/>
    <property type="match status" value="1"/>
</dbReference>
<dbReference type="GO" id="GO:0007399">
    <property type="term" value="P:nervous system development"/>
    <property type="evidence" value="ECO:0007669"/>
    <property type="project" value="UniProtKB-ARBA"/>
</dbReference>
<dbReference type="PIRSF" id="PIRSF000459">
    <property type="entry name" value="TGM_EBP42"/>
    <property type="match status" value="1"/>
</dbReference>
<dbReference type="GeneTree" id="ENSGT01050000244866"/>
<dbReference type="InterPro" id="IPR036238">
    <property type="entry name" value="Transglutaminase_C_sf"/>
</dbReference>
<evidence type="ECO:0000256" key="6">
    <source>
        <dbReference type="ARBA" id="ARBA00023315"/>
    </source>
</evidence>
<dbReference type="Gene3D" id="3.90.260.10">
    <property type="entry name" value="Transglutaminase-like"/>
    <property type="match status" value="1"/>
</dbReference>
<dbReference type="AlphaFoldDB" id="A0A671WSA8"/>
<feature type="transmembrane region" description="Helical" evidence="10">
    <location>
        <begin position="12"/>
        <end position="36"/>
    </location>
</feature>
<proteinExistence type="inferred from homology"/>
<dbReference type="SUPFAM" id="SSF81296">
    <property type="entry name" value="E set domains"/>
    <property type="match status" value="1"/>
</dbReference>
<keyword evidence="10" id="KW-0472">Membrane</keyword>
<keyword evidence="4" id="KW-0479">Metal-binding</keyword>
<feature type="region of interest" description="Disordered" evidence="9">
    <location>
        <begin position="496"/>
        <end position="519"/>
    </location>
</feature>
<dbReference type="SUPFAM" id="SSF54001">
    <property type="entry name" value="Cysteine proteinases"/>
    <property type="match status" value="1"/>
</dbReference>
<feature type="active site" evidence="8">
    <location>
        <position position="388"/>
    </location>
</feature>
<dbReference type="InterPro" id="IPR001102">
    <property type="entry name" value="Transglutaminase_N"/>
</dbReference>
<feature type="compositionally biased region" description="Low complexity" evidence="9">
    <location>
        <begin position="500"/>
        <end position="516"/>
    </location>
</feature>
<feature type="active site" evidence="8">
    <location>
        <position position="411"/>
    </location>
</feature>
<feature type="domain" description="Transglutaminase-like" evidence="11">
    <location>
        <begin position="322"/>
        <end position="414"/>
    </location>
</feature>
<dbReference type="Gene3D" id="2.60.40.10">
    <property type="entry name" value="Immunoglobulins"/>
    <property type="match status" value="3"/>
</dbReference>
<keyword evidence="6" id="KW-0012">Acyltransferase</keyword>
<evidence type="ECO:0000256" key="8">
    <source>
        <dbReference type="PIRSR" id="PIRSR000459-1"/>
    </source>
</evidence>
<name>A0A671WSA8_SPAAU</name>
<dbReference type="OMA" id="DTFWETH"/>
<reference evidence="12" key="3">
    <citation type="submission" date="2025-09" db="UniProtKB">
        <authorList>
            <consortium name="Ensembl"/>
        </authorList>
    </citation>
    <scope>IDENTIFICATION</scope>
</reference>
<reference evidence="12" key="1">
    <citation type="submission" date="2021-04" db="EMBL/GenBank/DDBJ databases">
        <authorList>
            <consortium name="Wellcome Sanger Institute Data Sharing"/>
        </authorList>
    </citation>
    <scope>NUCLEOTIDE SEQUENCE [LARGE SCALE GENOMIC DNA]</scope>
</reference>
<dbReference type="SMART" id="SM00460">
    <property type="entry name" value="TGc"/>
    <property type="match status" value="1"/>
</dbReference>
<dbReference type="FunCoup" id="A0A671WSA8">
    <property type="interactions" value="87"/>
</dbReference>
<keyword evidence="10" id="KW-0812">Transmembrane</keyword>
<dbReference type="Ensembl" id="ENSSAUT00010042972.1">
    <property type="protein sequence ID" value="ENSSAUP00010040797.1"/>
    <property type="gene ID" value="ENSSAUG00010017129.1"/>
</dbReference>
<evidence type="ECO:0000313" key="13">
    <source>
        <dbReference type="Proteomes" id="UP000472265"/>
    </source>
</evidence>
<evidence type="ECO:0000256" key="9">
    <source>
        <dbReference type="SAM" id="MobiDB-lite"/>
    </source>
</evidence>
<comment type="similarity">
    <text evidence="2">Belongs to the transglutaminase superfamily. Transglutaminase family.</text>
</comment>
<evidence type="ECO:0000256" key="4">
    <source>
        <dbReference type="ARBA" id="ARBA00022723"/>
    </source>
</evidence>
<sequence>MCTLVLFFFARFVVLSNISHLNLAFMFSIIFFSWIFYCRVDYLFSLWQFLIFLFHSFAGLSFKNVNLEKSENLEKHRTEDFSTSKSLVVRRGAPFRVSLQLEGRAFNPKTDSLRIKVMLGRLYVAMPVTFVKHASSTHWTAYIEPKGLNLQSPSIYISPPATASVGSYRFQVSAFTQNNQKTRASGRFILLCNPWCPEDTVHIPFEDQREEYVQKDSGLLFMGTAKNMVSRPWSFDQYEPGVLETCLNLLQVSPQHQQNRRMDYLNRRNPVYISRVVSAMINSEDDRGVLKGNWSGDYKQGVHPSLWTGSSDILRQWTQSGFSPVKYGQCWVFAAVMCTVMRVLGIPCRVVTNFNSAHDTNGNLLIEEFYSETGKKLNRSKDSIWNFHVWVECWMTRRDLGKEMDGWQVLDPTPQERSGGVFCCGPAPVKAIKDRRIDLFYDVPFVYAEVNADVHSIVLSEGRVLSYSKDTERVGSLICTKAVGYPRHQSLTGDYKHVKSPTSTISSRSSTMSDGSTLRRAGSSKGVAVLLSLDKAPVAGEPVRFTVKVINKQNVAKMMKVHVNAQAKEYNHSPSDTFWETHGVIQLAPMEAKVIPQQILPAQYEDVVGDDLINLAVVLQDMASQERVLATEEFNIASPELVIEVAKESSIMPGKEHTATVSFTNPFSHQVSGVLTVAGAGLLQGKVHFRMSQLRPGGTVQQGITFTPSMVGTKMLQASLLLTNMNSTIRGFKMVFVNRA</sequence>
<evidence type="ECO:0000256" key="7">
    <source>
        <dbReference type="ARBA" id="ARBA00024222"/>
    </source>
</evidence>
<dbReference type="InterPro" id="IPR013783">
    <property type="entry name" value="Ig-like_fold"/>
</dbReference>
<dbReference type="EC" id="2.3.2.13" evidence="7"/>
<dbReference type="InterPro" id="IPR002931">
    <property type="entry name" value="Transglutaminase-like"/>
</dbReference>
<dbReference type="InterPro" id="IPR014756">
    <property type="entry name" value="Ig_E-set"/>
</dbReference>